<protein>
    <submittedName>
        <fullName evidence="2">Uncharacterized protein</fullName>
    </submittedName>
</protein>
<dbReference type="InterPro" id="IPR005312">
    <property type="entry name" value="DUF1759"/>
</dbReference>
<dbReference type="PANTHER" id="PTHR22954:SF3">
    <property type="entry name" value="PROTEIN CBG08539"/>
    <property type="match status" value="1"/>
</dbReference>
<feature type="coiled-coil region" evidence="1">
    <location>
        <begin position="44"/>
        <end position="75"/>
    </location>
</feature>
<evidence type="ECO:0000313" key="3">
    <source>
        <dbReference type="Proteomes" id="UP000596742"/>
    </source>
</evidence>
<evidence type="ECO:0000313" key="2">
    <source>
        <dbReference type="EMBL" id="VDI59010.1"/>
    </source>
</evidence>
<gene>
    <name evidence="2" type="ORF">MGAL_10B075292</name>
</gene>
<name>A0A8B6G5I4_MYTGA</name>
<dbReference type="EMBL" id="UYJE01007901">
    <property type="protein sequence ID" value="VDI59010.1"/>
    <property type="molecule type" value="Genomic_DNA"/>
</dbReference>
<sequence>MAVSYLKGLCTRYNNLLAKELDKSGDIIAQGIQDESVSTQLRQVLSAERRLKDFAAKLEDSMKEISLILEEKEDKEGEIVKFTKASEIYFKLLDGVTQRLDELKIFEEEIQDKITDTKKTESATDHKVEHLLQLQTQMQEQILQFQQLQLQELQRKSQPSTVSAVKLPKLDLVSYNGDKLKWTEFWDSFEAAVHTNQSLTKIEKLNYLKANFLEQLILLYLA</sequence>
<dbReference type="OrthoDB" id="7488635at2759"/>
<evidence type="ECO:0000256" key="1">
    <source>
        <dbReference type="SAM" id="Coils"/>
    </source>
</evidence>
<accession>A0A8B6G5I4</accession>
<dbReference type="PANTHER" id="PTHR22954">
    <property type="entry name" value="RETROVIRAL PROTEASE-RELATED"/>
    <property type="match status" value="1"/>
</dbReference>
<organism evidence="2 3">
    <name type="scientific">Mytilus galloprovincialis</name>
    <name type="common">Mediterranean mussel</name>
    <dbReference type="NCBI Taxonomy" id="29158"/>
    <lineage>
        <taxon>Eukaryota</taxon>
        <taxon>Metazoa</taxon>
        <taxon>Spiralia</taxon>
        <taxon>Lophotrochozoa</taxon>
        <taxon>Mollusca</taxon>
        <taxon>Bivalvia</taxon>
        <taxon>Autobranchia</taxon>
        <taxon>Pteriomorphia</taxon>
        <taxon>Mytilida</taxon>
        <taxon>Mytiloidea</taxon>
        <taxon>Mytilidae</taxon>
        <taxon>Mytilinae</taxon>
        <taxon>Mytilus</taxon>
    </lineage>
</organism>
<dbReference type="Pfam" id="PF03564">
    <property type="entry name" value="DUF1759"/>
    <property type="match status" value="1"/>
</dbReference>
<reference evidence="2" key="1">
    <citation type="submission" date="2018-11" db="EMBL/GenBank/DDBJ databases">
        <authorList>
            <person name="Alioto T."/>
            <person name="Alioto T."/>
        </authorList>
    </citation>
    <scope>NUCLEOTIDE SEQUENCE</scope>
</reference>
<dbReference type="AlphaFoldDB" id="A0A8B6G5I4"/>
<keyword evidence="1" id="KW-0175">Coiled coil</keyword>
<dbReference type="Proteomes" id="UP000596742">
    <property type="component" value="Unassembled WGS sequence"/>
</dbReference>
<comment type="caution">
    <text evidence="2">The sequence shown here is derived from an EMBL/GenBank/DDBJ whole genome shotgun (WGS) entry which is preliminary data.</text>
</comment>
<proteinExistence type="predicted"/>
<keyword evidence="3" id="KW-1185">Reference proteome</keyword>